<comment type="caution">
    <text evidence="2">The sequence shown here is derived from an EMBL/GenBank/DDBJ whole genome shotgun (WGS) entry which is preliminary data.</text>
</comment>
<name>A0A1G2Q594_9BACT</name>
<accession>A0A1G2Q594</accession>
<evidence type="ECO:0000313" key="3">
    <source>
        <dbReference type="Proteomes" id="UP000178199"/>
    </source>
</evidence>
<dbReference type="Proteomes" id="UP000178199">
    <property type="component" value="Unassembled WGS sequence"/>
</dbReference>
<dbReference type="EMBL" id="MHTD01000048">
    <property type="protein sequence ID" value="OHA54982.1"/>
    <property type="molecule type" value="Genomic_DNA"/>
</dbReference>
<organism evidence="2 3">
    <name type="scientific">Candidatus Veblenbacteria bacterium RIFOXYC1_FULL_42_9</name>
    <dbReference type="NCBI Taxonomy" id="1802427"/>
    <lineage>
        <taxon>Bacteria</taxon>
        <taxon>Candidatus Vebleniibacteriota</taxon>
    </lineage>
</organism>
<feature type="region of interest" description="Disordered" evidence="1">
    <location>
        <begin position="442"/>
        <end position="495"/>
    </location>
</feature>
<evidence type="ECO:0008006" key="4">
    <source>
        <dbReference type="Google" id="ProtNLM"/>
    </source>
</evidence>
<gene>
    <name evidence="2" type="ORF">A2429_01345</name>
</gene>
<feature type="compositionally biased region" description="Basic and acidic residues" evidence="1">
    <location>
        <begin position="442"/>
        <end position="465"/>
    </location>
</feature>
<evidence type="ECO:0000256" key="1">
    <source>
        <dbReference type="SAM" id="MobiDB-lite"/>
    </source>
</evidence>
<proteinExistence type="predicted"/>
<dbReference type="AlphaFoldDB" id="A0A1G2Q594"/>
<evidence type="ECO:0000313" key="2">
    <source>
        <dbReference type="EMBL" id="OHA54982.1"/>
    </source>
</evidence>
<sequence>MAERKVAGPCLQKLLEGPPKEVQDYQNVRVFDELGGTMGMHWRLVRPGQLLNLNRFVFDVKLVEPLVVAPGTVEVLILSTGHVARDITQRAFKGGKIVRMGGHGINVKALEPAHYAIAGYKQSEETQQFLTVRRKFKGDDGKDKFENIQIPKIEHVKVGTLATFVTVPTRQLSLFFKSDYPTSVYDADLNTIRERSKDGIWVIFDFNVLMTIPAESGGVIVAAFGDPLEFITRVVATTVFGTTVEYIRTNDVKDIVAGTLKSGDLESVSGDDKTKKHQPVVITKLETALREAIGEKYGVHIDKVKMEHFDAEDYLVKLEQQAVAQAEEKAVIAQTRVVEQKKSLRQKEGEAEANFLKTKAAGEAEAINLTYGALVNQFGQEGAIVIEAIDKMTSGKHPFMPEIVGLSTGDGNATGGLLPAATIFGSAMTKLNKAAERVLNKDDKKPIKEERKVGTKDKVEADAKLSTENIETTSEKKEEPKAVKTEETTKPEIKK</sequence>
<feature type="compositionally biased region" description="Basic and acidic residues" evidence="1">
    <location>
        <begin position="473"/>
        <end position="495"/>
    </location>
</feature>
<reference evidence="2 3" key="1">
    <citation type="journal article" date="2016" name="Nat. Commun.">
        <title>Thousands of microbial genomes shed light on interconnected biogeochemical processes in an aquifer system.</title>
        <authorList>
            <person name="Anantharaman K."/>
            <person name="Brown C.T."/>
            <person name="Hug L.A."/>
            <person name="Sharon I."/>
            <person name="Castelle C.J."/>
            <person name="Probst A.J."/>
            <person name="Thomas B.C."/>
            <person name="Singh A."/>
            <person name="Wilkins M.J."/>
            <person name="Karaoz U."/>
            <person name="Brodie E.L."/>
            <person name="Williams K.H."/>
            <person name="Hubbard S.S."/>
            <person name="Banfield J.F."/>
        </authorList>
    </citation>
    <scope>NUCLEOTIDE SEQUENCE [LARGE SCALE GENOMIC DNA]</scope>
</reference>
<protein>
    <recommendedName>
        <fullName evidence="4">Band 7 domain-containing protein</fullName>
    </recommendedName>
</protein>